<keyword evidence="3" id="KW-1185">Reference proteome</keyword>
<accession>A0A6C0GMB9</accession>
<dbReference type="CDD" id="cd05244">
    <property type="entry name" value="BVR-B_like_SDR_a"/>
    <property type="match status" value="1"/>
</dbReference>
<proteinExistence type="predicted"/>
<dbReference type="InterPro" id="IPR051606">
    <property type="entry name" value="Polyketide_Oxido-like"/>
</dbReference>
<dbReference type="AlphaFoldDB" id="A0A6C0GMB9"/>
<sequence length="209" mass="23588">MNIIVFGASGATGQQIVSQGLSAGHSVTAFVRNPEKITLQHQLLRVVQGNVKNYKEVESAIQKQQAVISTLGVSKTFRHDPDVIQGVQHIVKAMEKHQVKRLVYQSTFGVPECRVDFGFFAQNVLPVLLHKEFQDHTHKENLIRKSHLDFVIVRPVMLTNGPRTGKYRHGEKIVFSSLISTISRADVAEFMLRQLSDPTYLYKAPRVMQ</sequence>
<dbReference type="PANTHER" id="PTHR43355:SF2">
    <property type="entry name" value="FLAVIN REDUCTASE (NADPH)"/>
    <property type="match status" value="1"/>
</dbReference>
<evidence type="ECO:0000313" key="3">
    <source>
        <dbReference type="Proteomes" id="UP000480178"/>
    </source>
</evidence>
<evidence type="ECO:0000313" key="2">
    <source>
        <dbReference type="EMBL" id="QHT68773.1"/>
    </source>
</evidence>
<organism evidence="2 3">
    <name type="scientific">Rhodocytophaga rosea</name>
    <dbReference type="NCBI Taxonomy" id="2704465"/>
    <lineage>
        <taxon>Bacteria</taxon>
        <taxon>Pseudomonadati</taxon>
        <taxon>Bacteroidota</taxon>
        <taxon>Cytophagia</taxon>
        <taxon>Cytophagales</taxon>
        <taxon>Rhodocytophagaceae</taxon>
        <taxon>Rhodocytophaga</taxon>
    </lineage>
</organism>
<dbReference type="Proteomes" id="UP000480178">
    <property type="component" value="Chromosome"/>
</dbReference>
<dbReference type="GO" id="GO:0042602">
    <property type="term" value="F:riboflavin reductase (NADPH) activity"/>
    <property type="evidence" value="ECO:0007669"/>
    <property type="project" value="TreeGrafter"/>
</dbReference>
<dbReference type="InterPro" id="IPR036291">
    <property type="entry name" value="NAD(P)-bd_dom_sf"/>
</dbReference>
<dbReference type="PANTHER" id="PTHR43355">
    <property type="entry name" value="FLAVIN REDUCTASE (NADPH)"/>
    <property type="match status" value="1"/>
</dbReference>
<protein>
    <submittedName>
        <fullName evidence="2">SDR family oxidoreductase</fullName>
    </submittedName>
</protein>
<dbReference type="KEGG" id="rhoz:GXP67_20030"/>
<dbReference type="RefSeq" id="WP_162444778.1">
    <property type="nucleotide sequence ID" value="NZ_CP048222.1"/>
</dbReference>
<dbReference type="Gene3D" id="3.40.50.720">
    <property type="entry name" value="NAD(P)-binding Rossmann-like Domain"/>
    <property type="match status" value="1"/>
</dbReference>
<dbReference type="GO" id="GO:0004074">
    <property type="term" value="F:biliverdin reductase [NAD(P)H] activity"/>
    <property type="evidence" value="ECO:0007669"/>
    <property type="project" value="TreeGrafter"/>
</dbReference>
<dbReference type="SUPFAM" id="SSF51735">
    <property type="entry name" value="NAD(P)-binding Rossmann-fold domains"/>
    <property type="match status" value="1"/>
</dbReference>
<name>A0A6C0GMB9_9BACT</name>
<dbReference type="EMBL" id="CP048222">
    <property type="protein sequence ID" value="QHT68773.1"/>
    <property type="molecule type" value="Genomic_DNA"/>
</dbReference>
<reference evidence="2 3" key="1">
    <citation type="submission" date="2020-01" db="EMBL/GenBank/DDBJ databases">
        <authorList>
            <person name="Kim M.K."/>
        </authorList>
    </citation>
    <scope>NUCLEOTIDE SEQUENCE [LARGE SCALE GENOMIC DNA]</scope>
    <source>
        <strain evidence="2 3">172606-1</strain>
    </source>
</reference>
<feature type="domain" description="NAD(P)-binding" evidence="1">
    <location>
        <begin position="7"/>
        <end position="198"/>
    </location>
</feature>
<gene>
    <name evidence="2" type="ORF">GXP67_20030</name>
</gene>
<dbReference type="InterPro" id="IPR016040">
    <property type="entry name" value="NAD(P)-bd_dom"/>
</dbReference>
<evidence type="ECO:0000259" key="1">
    <source>
        <dbReference type="Pfam" id="PF13460"/>
    </source>
</evidence>
<dbReference type="Pfam" id="PF13460">
    <property type="entry name" value="NAD_binding_10"/>
    <property type="match status" value="1"/>
</dbReference>